<accession>A0A9N8ES65</accession>
<reference evidence="1" key="1">
    <citation type="submission" date="2020-06" db="EMBL/GenBank/DDBJ databases">
        <authorList>
            <consortium name="Plant Systems Biology data submission"/>
        </authorList>
    </citation>
    <scope>NUCLEOTIDE SEQUENCE</scope>
    <source>
        <strain evidence="1">D6</strain>
    </source>
</reference>
<proteinExistence type="predicted"/>
<organism evidence="1 2">
    <name type="scientific">Seminavis robusta</name>
    <dbReference type="NCBI Taxonomy" id="568900"/>
    <lineage>
        <taxon>Eukaryota</taxon>
        <taxon>Sar</taxon>
        <taxon>Stramenopiles</taxon>
        <taxon>Ochrophyta</taxon>
        <taxon>Bacillariophyta</taxon>
        <taxon>Bacillariophyceae</taxon>
        <taxon>Bacillariophycidae</taxon>
        <taxon>Naviculales</taxon>
        <taxon>Naviculaceae</taxon>
        <taxon>Seminavis</taxon>
    </lineage>
</organism>
<protein>
    <submittedName>
        <fullName evidence="1">NLR family, CARD domain containing 3</fullName>
    </submittedName>
</protein>
<dbReference type="OrthoDB" id="120976at2759"/>
<dbReference type="InterPro" id="IPR032675">
    <property type="entry name" value="LRR_dom_sf"/>
</dbReference>
<dbReference type="AlphaFoldDB" id="A0A9N8ES65"/>
<dbReference type="Gene3D" id="3.80.10.10">
    <property type="entry name" value="Ribonuclease Inhibitor"/>
    <property type="match status" value="3"/>
</dbReference>
<sequence length="478" mass="52673">MEGMMQAFGNSSNSMLSAWGFKPKEREDEELEETKTVKTVQEVNAESMLGNLHNNINFFFDKLELNEDVLGIDYILLLRALCHNTTVRFLTIGSSFLGSLNTDEEVRILLEIAASMPKLETLRVTFVREMAMEAKVVSDIIGRTSMLKELHLVDLELPGDDYDMESLGEVLEKLTSLKSFSMLNLGLEEAVDESDPITPDHIVNSLSGLPALEHVEITMRRKFLWEGDSLGVLCDSSTLKSLKLENMTLSIAQVASIASSLNDNTTLTSLQLRHCGLDDECWRAVASILPENGTLQHLDLSQNDKLDDDGCFVIGSCLEGNTAMKTLKLYNDEGSEVTSRGVTSLFRMVEKNSALECLEMSYTASDAVGFKSVADALVRNSSLKRLYVENHGKAVSTTGVVAIARALESGNQGLEEIAIIFDGIDNDGVLALAKAVEKNSTLKHFTFNRAEYRRAFKPAPPSSGDVVQRMSLMMTTDL</sequence>
<dbReference type="SUPFAM" id="SSF52047">
    <property type="entry name" value="RNI-like"/>
    <property type="match status" value="1"/>
</dbReference>
<evidence type="ECO:0000313" key="2">
    <source>
        <dbReference type="Proteomes" id="UP001153069"/>
    </source>
</evidence>
<dbReference type="PANTHER" id="PTHR24114:SF2">
    <property type="entry name" value="F-BOX DOMAIN-CONTAINING PROTEIN-RELATED"/>
    <property type="match status" value="1"/>
</dbReference>
<dbReference type="PANTHER" id="PTHR24114">
    <property type="entry name" value="LEUCINE RICH REPEAT FAMILY PROTEIN"/>
    <property type="match status" value="1"/>
</dbReference>
<comment type="caution">
    <text evidence="1">The sequence shown here is derived from an EMBL/GenBank/DDBJ whole genome shotgun (WGS) entry which is preliminary data.</text>
</comment>
<evidence type="ECO:0000313" key="1">
    <source>
        <dbReference type="EMBL" id="CAB9524404.1"/>
    </source>
</evidence>
<gene>
    <name evidence="1" type="ORF">SEMRO_1533_G280360.1</name>
</gene>
<dbReference type="SMART" id="SM00368">
    <property type="entry name" value="LRR_RI"/>
    <property type="match status" value="4"/>
</dbReference>
<name>A0A9N8ES65_9STRA</name>
<dbReference type="EMBL" id="CAICTM010001531">
    <property type="protein sequence ID" value="CAB9524404.1"/>
    <property type="molecule type" value="Genomic_DNA"/>
</dbReference>
<keyword evidence="2" id="KW-1185">Reference proteome</keyword>
<dbReference type="Proteomes" id="UP001153069">
    <property type="component" value="Unassembled WGS sequence"/>
</dbReference>
<dbReference type="InterPro" id="IPR052394">
    <property type="entry name" value="LRR-containing"/>
</dbReference>